<evidence type="ECO:0000313" key="2">
    <source>
        <dbReference type="Proteomes" id="UP000294739"/>
    </source>
</evidence>
<name>A0A4R5CVG0_9ACTN</name>
<gene>
    <name evidence="1" type="ORF">E1269_20595</name>
</gene>
<dbReference type="Proteomes" id="UP000294739">
    <property type="component" value="Unassembled WGS sequence"/>
</dbReference>
<protein>
    <submittedName>
        <fullName evidence="1">Uncharacterized protein</fullName>
    </submittedName>
</protein>
<evidence type="ECO:0000313" key="1">
    <source>
        <dbReference type="EMBL" id="TDE03440.1"/>
    </source>
</evidence>
<dbReference type="InParanoid" id="A0A4R5CVG0"/>
<comment type="caution">
    <text evidence="1">The sequence shown here is derived from an EMBL/GenBank/DDBJ whole genome shotgun (WGS) entry which is preliminary data.</text>
</comment>
<sequence length="149" mass="16409">MTANREQQRERLERVLDDWECTPMPQPDLSDYLLDNGVTVEEPEQPDPDPWPVPGSVAIATVGRRKGAQVIWDGADWWEMGNGQAWCRGTHAVTVTSRAVVVTEAAVEELAAEFDLHAQAFAPESPGWDAWISAAKALRQFAARLGGGR</sequence>
<dbReference type="RefSeq" id="WP_131898012.1">
    <property type="nucleotide sequence ID" value="NZ_SMKZ01000032.1"/>
</dbReference>
<accession>A0A4R5CVG0</accession>
<dbReference type="EMBL" id="SMKZ01000032">
    <property type="protein sequence ID" value="TDE03440.1"/>
    <property type="molecule type" value="Genomic_DNA"/>
</dbReference>
<organism evidence="1 2">
    <name type="scientific">Jiangella asiatica</name>
    <dbReference type="NCBI Taxonomy" id="2530372"/>
    <lineage>
        <taxon>Bacteria</taxon>
        <taxon>Bacillati</taxon>
        <taxon>Actinomycetota</taxon>
        <taxon>Actinomycetes</taxon>
        <taxon>Jiangellales</taxon>
        <taxon>Jiangellaceae</taxon>
        <taxon>Jiangella</taxon>
    </lineage>
</organism>
<proteinExistence type="predicted"/>
<reference evidence="1 2" key="1">
    <citation type="submission" date="2019-03" db="EMBL/GenBank/DDBJ databases">
        <title>Draft genome sequences of novel Actinobacteria.</title>
        <authorList>
            <person name="Sahin N."/>
            <person name="Ay H."/>
            <person name="Saygin H."/>
        </authorList>
    </citation>
    <scope>NUCLEOTIDE SEQUENCE [LARGE SCALE GENOMIC DNA]</scope>
    <source>
        <strain evidence="1 2">5K138</strain>
    </source>
</reference>
<keyword evidence="2" id="KW-1185">Reference proteome</keyword>
<dbReference type="AlphaFoldDB" id="A0A4R5CVG0"/>